<comment type="caution">
    <text evidence="20">The sequence shown here is derived from an EMBL/GenBank/DDBJ whole genome shotgun (WGS) entry which is preliminary data.</text>
</comment>
<accession>M5BJ01</accession>
<feature type="transmembrane region" description="Helical" evidence="19">
    <location>
        <begin position="53"/>
        <end position="74"/>
    </location>
</feature>
<dbReference type="HOGENOM" id="CLU_2238444_0_0_1"/>
<dbReference type="Pfam" id="PF01148">
    <property type="entry name" value="CTP_transf_1"/>
    <property type="match status" value="1"/>
</dbReference>
<dbReference type="GO" id="GO:0005789">
    <property type="term" value="C:endoplasmic reticulum membrane"/>
    <property type="evidence" value="ECO:0007669"/>
    <property type="project" value="TreeGrafter"/>
</dbReference>
<evidence type="ECO:0000256" key="12">
    <source>
        <dbReference type="ARBA" id="ARBA00023098"/>
    </source>
</evidence>
<evidence type="ECO:0000313" key="20">
    <source>
        <dbReference type="EMBL" id="CCO27178.1"/>
    </source>
</evidence>
<keyword evidence="12" id="KW-0443">Lipid metabolism</keyword>
<evidence type="ECO:0000256" key="5">
    <source>
        <dbReference type="ARBA" id="ARBA00010185"/>
    </source>
</evidence>
<dbReference type="EMBL" id="CAOJ01001614">
    <property type="protein sequence ID" value="CCO27178.1"/>
    <property type="molecule type" value="Genomic_DNA"/>
</dbReference>
<feature type="transmembrane region" description="Helical" evidence="19">
    <location>
        <begin position="27"/>
        <end position="44"/>
    </location>
</feature>
<organism evidence="20 21">
    <name type="scientific">Thanatephorus cucumeris (strain AG1-IB / isolate 7/3/14)</name>
    <name type="common">Lettuce bottom rot fungus</name>
    <name type="synonym">Rhizoctonia solani</name>
    <dbReference type="NCBI Taxonomy" id="1108050"/>
    <lineage>
        <taxon>Eukaryota</taxon>
        <taxon>Fungi</taxon>
        <taxon>Dikarya</taxon>
        <taxon>Basidiomycota</taxon>
        <taxon>Agaricomycotina</taxon>
        <taxon>Agaricomycetes</taxon>
        <taxon>Cantharellales</taxon>
        <taxon>Ceratobasidiaceae</taxon>
        <taxon>Rhizoctonia</taxon>
        <taxon>Rhizoctonia solani AG-1</taxon>
    </lineage>
</organism>
<comment type="similarity">
    <text evidence="5">Belongs to the CDS family.</text>
</comment>
<evidence type="ECO:0000256" key="1">
    <source>
        <dbReference type="ARBA" id="ARBA00001698"/>
    </source>
</evidence>
<comment type="catalytic activity">
    <reaction evidence="1">
        <text>a 1,2-diacyl-sn-glycero-3-phosphate + CTP + H(+) = a CDP-1,2-diacyl-sn-glycerol + diphosphate</text>
        <dbReference type="Rhea" id="RHEA:16229"/>
        <dbReference type="ChEBI" id="CHEBI:15378"/>
        <dbReference type="ChEBI" id="CHEBI:33019"/>
        <dbReference type="ChEBI" id="CHEBI:37563"/>
        <dbReference type="ChEBI" id="CHEBI:58332"/>
        <dbReference type="ChEBI" id="CHEBI:58608"/>
        <dbReference type="EC" id="2.7.7.41"/>
    </reaction>
</comment>
<keyword evidence="13 19" id="KW-0472">Membrane</keyword>
<dbReference type="GO" id="GO:0004605">
    <property type="term" value="F:phosphatidate cytidylyltransferase activity"/>
    <property type="evidence" value="ECO:0007669"/>
    <property type="project" value="UniProtKB-EC"/>
</dbReference>
<protein>
    <recommendedName>
        <fullName evidence="6">phosphatidate cytidylyltransferase</fullName>
        <ecNumber evidence="6">2.7.7.41</ecNumber>
    </recommendedName>
    <alternativeName>
        <fullName evidence="16">CDP-diacylglycerol synthase</fullName>
    </alternativeName>
    <alternativeName>
        <fullName evidence="17">CDP-diglyceride pyrophosphorylase</fullName>
    </alternativeName>
    <alternativeName>
        <fullName evidence="18">CDP-diglyceride synthase</fullName>
    </alternativeName>
</protein>
<keyword evidence="11 19" id="KW-1133">Transmembrane helix</keyword>
<keyword evidence="14" id="KW-0594">Phospholipid biosynthesis</keyword>
<dbReference type="PANTHER" id="PTHR13773:SF8">
    <property type="entry name" value="PHOSPHATIDATE CYTIDYLYLTRANSFERASE, PHOTORECEPTOR-SPECIFIC"/>
    <property type="match status" value="1"/>
</dbReference>
<comment type="pathway">
    <text evidence="4">Lipid metabolism.</text>
</comment>
<evidence type="ECO:0000256" key="19">
    <source>
        <dbReference type="SAM" id="Phobius"/>
    </source>
</evidence>
<dbReference type="EC" id="2.7.7.41" evidence="6"/>
<comment type="subcellular location">
    <subcellularLocation>
        <location evidence="2">Membrane</location>
        <topology evidence="2">Multi-pass membrane protein</topology>
    </subcellularLocation>
</comment>
<keyword evidence="9 19" id="KW-0812">Transmembrane</keyword>
<keyword evidence="15" id="KW-1208">Phospholipid metabolism</keyword>
<evidence type="ECO:0000256" key="17">
    <source>
        <dbReference type="ARBA" id="ARBA00032396"/>
    </source>
</evidence>
<dbReference type="GO" id="GO:0016024">
    <property type="term" value="P:CDP-diacylglycerol biosynthetic process"/>
    <property type="evidence" value="ECO:0007669"/>
    <property type="project" value="UniProtKB-UniPathway"/>
</dbReference>
<evidence type="ECO:0000256" key="3">
    <source>
        <dbReference type="ARBA" id="ARBA00005119"/>
    </source>
</evidence>
<evidence type="ECO:0000313" key="21">
    <source>
        <dbReference type="Proteomes" id="UP000012065"/>
    </source>
</evidence>
<evidence type="ECO:0000256" key="4">
    <source>
        <dbReference type="ARBA" id="ARBA00005189"/>
    </source>
</evidence>
<sequence length="105" mass="12113">MFSQPTSSQHVIFAEASFLPFATNHRFISFMLYTMGLVGFVGSLKREYLKQQFGLFCWVHMTLLIVVVSSHFIVNNILEGLIWFWLPASLVICNDVFAYIWGELT</sequence>
<evidence type="ECO:0000256" key="9">
    <source>
        <dbReference type="ARBA" id="ARBA00022692"/>
    </source>
</evidence>
<dbReference type="Proteomes" id="UP000012065">
    <property type="component" value="Unassembled WGS sequence"/>
</dbReference>
<dbReference type="PANTHER" id="PTHR13773">
    <property type="entry name" value="PHOSPHATIDATE CYTIDYLYLTRANSFERASE"/>
    <property type="match status" value="1"/>
</dbReference>
<reference evidence="20 21" key="1">
    <citation type="journal article" date="2013" name="J. Biotechnol.">
        <title>Establishment and interpretation of the genome sequence of the phytopathogenic fungus Rhizoctonia solani AG1-IB isolate 7/3/14.</title>
        <authorList>
            <person name="Wibberg D.W."/>
            <person name="Jelonek L.J."/>
            <person name="Rupp O.R."/>
            <person name="Hennig M.H."/>
            <person name="Eikmeyer F.E."/>
            <person name="Goesmann A.G."/>
            <person name="Hartmann A.H."/>
            <person name="Borriss R.B."/>
            <person name="Grosch R.G."/>
            <person name="Puehler A.P."/>
            <person name="Schlueter A.S."/>
        </authorList>
    </citation>
    <scope>NUCLEOTIDE SEQUENCE [LARGE SCALE GENOMIC DNA]</scope>
    <source>
        <strain evidence="21">AG1-IB / isolate 7/3/14</strain>
    </source>
</reference>
<dbReference type="InterPro" id="IPR016720">
    <property type="entry name" value="PC_Trfase_euk"/>
</dbReference>
<evidence type="ECO:0000256" key="16">
    <source>
        <dbReference type="ARBA" id="ARBA00029893"/>
    </source>
</evidence>
<evidence type="ECO:0000256" key="18">
    <source>
        <dbReference type="ARBA" id="ARBA00033406"/>
    </source>
</evidence>
<feature type="transmembrane region" description="Helical" evidence="19">
    <location>
        <begin position="80"/>
        <end position="101"/>
    </location>
</feature>
<evidence type="ECO:0000256" key="10">
    <source>
        <dbReference type="ARBA" id="ARBA00022695"/>
    </source>
</evidence>
<name>M5BJ01_THACB</name>
<keyword evidence="8 20" id="KW-0808">Transferase</keyword>
<gene>
    <name evidence="20" type="ORF">BN14_01213</name>
</gene>
<evidence type="ECO:0000256" key="14">
    <source>
        <dbReference type="ARBA" id="ARBA00023209"/>
    </source>
</evidence>
<keyword evidence="7" id="KW-0444">Lipid biosynthesis</keyword>
<dbReference type="UniPathway" id="UPA00557">
    <property type="reaction ID" value="UER00614"/>
</dbReference>
<dbReference type="AlphaFoldDB" id="M5BJ01"/>
<evidence type="ECO:0000256" key="8">
    <source>
        <dbReference type="ARBA" id="ARBA00022679"/>
    </source>
</evidence>
<evidence type="ECO:0000256" key="7">
    <source>
        <dbReference type="ARBA" id="ARBA00022516"/>
    </source>
</evidence>
<proteinExistence type="inferred from homology"/>
<evidence type="ECO:0000256" key="13">
    <source>
        <dbReference type="ARBA" id="ARBA00023136"/>
    </source>
</evidence>
<evidence type="ECO:0000256" key="6">
    <source>
        <dbReference type="ARBA" id="ARBA00012487"/>
    </source>
</evidence>
<evidence type="ECO:0000256" key="15">
    <source>
        <dbReference type="ARBA" id="ARBA00023264"/>
    </source>
</evidence>
<keyword evidence="10 20" id="KW-0548">Nucleotidyltransferase</keyword>
<evidence type="ECO:0000256" key="2">
    <source>
        <dbReference type="ARBA" id="ARBA00004141"/>
    </source>
</evidence>
<comment type="pathway">
    <text evidence="3">Phospholipid metabolism; CDP-diacylglycerol biosynthesis; CDP-diacylglycerol from sn-glycerol 3-phosphate: step 3/3.</text>
</comment>
<evidence type="ECO:0000256" key="11">
    <source>
        <dbReference type="ARBA" id="ARBA00022989"/>
    </source>
</evidence>